<dbReference type="PANTHER" id="PTHR47660:SF2">
    <property type="entry name" value="TRANSCRIPTION FACTOR WITH C2H2 AND ZN(2)-CYS(6) DNA BINDING DOMAIN (EUROFUNG)"/>
    <property type="match status" value="1"/>
</dbReference>
<feature type="domain" description="C2H2-type" evidence="11">
    <location>
        <begin position="31"/>
        <end position="58"/>
    </location>
</feature>
<evidence type="ECO:0000256" key="3">
    <source>
        <dbReference type="ARBA" id="ARBA00022771"/>
    </source>
</evidence>
<dbReference type="Gene3D" id="3.30.160.60">
    <property type="entry name" value="Classic Zinc Finger"/>
    <property type="match status" value="2"/>
</dbReference>
<evidence type="ECO:0000256" key="5">
    <source>
        <dbReference type="ARBA" id="ARBA00023015"/>
    </source>
</evidence>
<dbReference type="Proteomes" id="UP000325558">
    <property type="component" value="Unassembled WGS sequence"/>
</dbReference>
<dbReference type="InterPro" id="IPR007219">
    <property type="entry name" value="XnlR_reg_dom"/>
</dbReference>
<evidence type="ECO:0000259" key="11">
    <source>
        <dbReference type="PROSITE" id="PS50157"/>
    </source>
</evidence>
<evidence type="ECO:0000259" key="10">
    <source>
        <dbReference type="PROSITE" id="PS50048"/>
    </source>
</evidence>
<dbReference type="InterPro" id="IPR036236">
    <property type="entry name" value="Znf_C2H2_sf"/>
</dbReference>
<dbReference type="CDD" id="cd00067">
    <property type="entry name" value="GAL4"/>
    <property type="match status" value="1"/>
</dbReference>
<evidence type="ECO:0000256" key="6">
    <source>
        <dbReference type="ARBA" id="ARBA00023125"/>
    </source>
</evidence>
<dbReference type="PANTHER" id="PTHR47660">
    <property type="entry name" value="TRANSCRIPTION FACTOR WITH C2H2 AND ZN(2)-CYS(6) DNA BINDING DOMAIN (EUROFUNG)-RELATED-RELATED"/>
    <property type="match status" value="1"/>
</dbReference>
<keyword evidence="7" id="KW-0804">Transcription</keyword>
<dbReference type="InterPro" id="IPR001138">
    <property type="entry name" value="Zn2Cys6_DnaBD"/>
</dbReference>
<dbReference type="Pfam" id="PF00172">
    <property type="entry name" value="Zn_clus"/>
    <property type="match status" value="1"/>
</dbReference>
<proteinExistence type="predicted"/>
<dbReference type="SMART" id="SM00066">
    <property type="entry name" value="GAL4"/>
    <property type="match status" value="1"/>
</dbReference>
<organism evidence="12">
    <name type="scientific">Aspergillus arachidicola</name>
    <dbReference type="NCBI Taxonomy" id="656916"/>
    <lineage>
        <taxon>Eukaryota</taxon>
        <taxon>Fungi</taxon>
        <taxon>Dikarya</taxon>
        <taxon>Ascomycota</taxon>
        <taxon>Pezizomycotina</taxon>
        <taxon>Eurotiomycetes</taxon>
        <taxon>Eurotiomycetidae</taxon>
        <taxon>Eurotiales</taxon>
        <taxon>Aspergillaceae</taxon>
        <taxon>Aspergillus</taxon>
        <taxon>Aspergillus subgen. Circumdati</taxon>
    </lineage>
</organism>
<dbReference type="PROSITE" id="PS00028">
    <property type="entry name" value="ZINC_FINGER_C2H2_1"/>
    <property type="match status" value="2"/>
</dbReference>
<dbReference type="GO" id="GO:0009893">
    <property type="term" value="P:positive regulation of metabolic process"/>
    <property type="evidence" value="ECO:0007669"/>
    <property type="project" value="UniProtKB-ARBA"/>
</dbReference>
<evidence type="ECO:0000256" key="1">
    <source>
        <dbReference type="ARBA" id="ARBA00022723"/>
    </source>
</evidence>
<keyword evidence="1" id="KW-0479">Metal-binding</keyword>
<dbReference type="PROSITE" id="PS50157">
    <property type="entry name" value="ZINC_FINGER_C2H2_2"/>
    <property type="match status" value="2"/>
</dbReference>
<dbReference type="GO" id="GO:0006351">
    <property type="term" value="P:DNA-templated transcription"/>
    <property type="evidence" value="ECO:0007669"/>
    <property type="project" value="InterPro"/>
</dbReference>
<keyword evidence="4" id="KW-0862">Zinc</keyword>
<dbReference type="PROSITE" id="PS00463">
    <property type="entry name" value="ZN2_CY6_FUNGAL_1"/>
    <property type="match status" value="1"/>
</dbReference>
<dbReference type="SUPFAM" id="SSF57701">
    <property type="entry name" value="Zn2/Cys6 DNA-binding domain"/>
    <property type="match status" value="1"/>
</dbReference>
<dbReference type="Gene3D" id="4.10.240.10">
    <property type="entry name" value="Zn(2)-C6 fungal-type DNA-binding domain"/>
    <property type="match status" value="1"/>
</dbReference>
<feature type="domain" description="C2H2-type" evidence="11">
    <location>
        <begin position="3"/>
        <end position="30"/>
    </location>
</feature>
<keyword evidence="8" id="KW-0539">Nucleus</keyword>
<evidence type="ECO:0008006" key="13">
    <source>
        <dbReference type="Google" id="ProtNLM"/>
    </source>
</evidence>
<dbReference type="CDD" id="cd12148">
    <property type="entry name" value="fungal_TF_MHR"/>
    <property type="match status" value="1"/>
</dbReference>
<dbReference type="EMBL" id="ML737117">
    <property type="protein sequence ID" value="KAE8346118.1"/>
    <property type="molecule type" value="Genomic_DNA"/>
</dbReference>
<dbReference type="GO" id="GO:0000981">
    <property type="term" value="F:DNA-binding transcription factor activity, RNA polymerase II-specific"/>
    <property type="evidence" value="ECO:0007669"/>
    <property type="project" value="InterPro"/>
</dbReference>
<reference evidence="12" key="1">
    <citation type="submission" date="2019-04" db="EMBL/GenBank/DDBJ databases">
        <title>Friends and foes A comparative genomics study of 23 Aspergillus species from section Flavi.</title>
        <authorList>
            <consortium name="DOE Joint Genome Institute"/>
            <person name="Kjaerbolling I."/>
            <person name="Vesth T."/>
            <person name="Frisvad J.C."/>
            <person name="Nybo J.L."/>
            <person name="Theobald S."/>
            <person name="Kildgaard S."/>
            <person name="Isbrandt T."/>
            <person name="Kuo A."/>
            <person name="Sato A."/>
            <person name="Lyhne E.K."/>
            <person name="Kogle M.E."/>
            <person name="Wiebenga A."/>
            <person name="Kun R.S."/>
            <person name="Lubbers R.J."/>
            <person name="Makela M.R."/>
            <person name="Barry K."/>
            <person name="Chovatia M."/>
            <person name="Clum A."/>
            <person name="Daum C."/>
            <person name="Haridas S."/>
            <person name="He G."/>
            <person name="LaButti K."/>
            <person name="Lipzen A."/>
            <person name="Mondo S."/>
            <person name="Riley R."/>
            <person name="Salamov A."/>
            <person name="Simmons B.A."/>
            <person name="Magnuson J.K."/>
            <person name="Henrissat B."/>
            <person name="Mortensen U.H."/>
            <person name="Larsen T.O."/>
            <person name="Devries R.P."/>
            <person name="Grigoriev I.V."/>
            <person name="Machida M."/>
            <person name="Baker S.E."/>
            <person name="Andersen M.R."/>
        </authorList>
    </citation>
    <scope>NUCLEOTIDE SEQUENCE</scope>
    <source>
        <strain evidence="12">CBS 117612</strain>
    </source>
</reference>
<evidence type="ECO:0000313" key="12">
    <source>
        <dbReference type="EMBL" id="KAE8346118.1"/>
    </source>
</evidence>
<keyword evidence="5" id="KW-0805">Transcription regulation</keyword>
<dbReference type="FunFam" id="3.30.160.60:FF:000100">
    <property type="entry name" value="Zinc finger 45-like"/>
    <property type="match status" value="1"/>
</dbReference>
<dbReference type="Pfam" id="PF00096">
    <property type="entry name" value="zf-C2H2"/>
    <property type="match status" value="2"/>
</dbReference>
<accession>A0A5N6YLP3</accession>
<keyword evidence="3 9" id="KW-0863">Zinc-finger</keyword>
<dbReference type="InterPro" id="IPR013087">
    <property type="entry name" value="Znf_C2H2_type"/>
</dbReference>
<gene>
    <name evidence="12" type="ORF">BDV24DRAFT_177013</name>
</gene>
<keyword evidence="2" id="KW-0677">Repeat</keyword>
<protein>
    <recommendedName>
        <fullName evidence="13">C2H2 type zinc finger domain protein</fullName>
    </recommendedName>
</protein>
<dbReference type="Pfam" id="PF04082">
    <property type="entry name" value="Fungal_trans"/>
    <property type="match status" value="1"/>
</dbReference>
<evidence type="ECO:0000256" key="2">
    <source>
        <dbReference type="ARBA" id="ARBA00022737"/>
    </source>
</evidence>
<dbReference type="OrthoDB" id="1405595at2759"/>
<evidence type="ECO:0000256" key="4">
    <source>
        <dbReference type="ARBA" id="ARBA00022833"/>
    </source>
</evidence>
<sequence length="808" mass="91132">MDVECQVCRQRFARREHLDRHLRRHSGIRPFPCPLCSRSFSRRDTLARHVTTHGTASEALLVRARGATACLPCSRTKLKCSGGTPCHRCQSKGRNCVYRGSNQRPKTAVASPDAANDFARRNIIGNDTTAQGQLPPDLQYNAVCTPSGRDDMVDIPAAGNVIPRSTDIDFGFPWLLDYANVFQDGSLGGQQPLLDLATQLPYGPLASAFSPAIIQNYDIDIPAVSNQQDRHQSNRASIMDPTDDDIIIAENFCHVSVPMDRSYQAILELFKSELYVRFMDFSFPSQAAFESFIQLYYEYFDCQLSFVHRSVLEKQDTPWILVLAVASVGSKYTQLPKREQYSAMLTELLRLSLPLDVRLPTNHPESAPMKTLLMKLQGLQARKYDTIVLAQCSLLAIIDFMFTGFKDNVVNLQIHRAWLATLVRPLLTSPKPKSSLLSQEVNGPTSSNSWSSWIRSETERRLAYCYLVVDSWCFIFLGMPVTFTAKEYQQILPSSDELWRTRNADEWRRQMTVEISQPISLVDLFSMNRASTASALQTSEFAKFCQHLMLFVEERRVIAANQSCILYDSSDDDQHRNICSQQSSYSSLDWRYRMLIPSSPTTSLSKSVSDTRDTFFHLLSILRHIPLETLYTYSGWYASKDDISSAESYLRTWLQDNPALSRECVSHAGALIGKIRLSRTMSCYDPFCLLISVLFLWTFEKLKPASPTALDQAPPGSGPAIIFKIDQCHEGSIRERWVQGDPEVSVHITGVGLLSSAGGTRRLLQEYLRILSSQTSWPTLRRGLVACGYDLINELAPITTSPHPDNRI</sequence>
<keyword evidence="6" id="KW-0238">DNA-binding</keyword>
<dbReference type="InterPro" id="IPR036864">
    <property type="entry name" value="Zn2-C6_fun-type_DNA-bd_sf"/>
</dbReference>
<feature type="domain" description="Zn(2)-C6 fungal-type" evidence="10">
    <location>
        <begin position="69"/>
        <end position="98"/>
    </location>
</feature>
<dbReference type="SUPFAM" id="SSF57667">
    <property type="entry name" value="beta-beta-alpha zinc fingers"/>
    <property type="match status" value="1"/>
</dbReference>
<dbReference type="AlphaFoldDB" id="A0A5N6YLP3"/>
<evidence type="ECO:0000256" key="9">
    <source>
        <dbReference type="PROSITE-ProRule" id="PRU00042"/>
    </source>
</evidence>
<dbReference type="SMART" id="SM00355">
    <property type="entry name" value="ZnF_C2H2"/>
    <property type="match status" value="2"/>
</dbReference>
<evidence type="ECO:0000256" key="7">
    <source>
        <dbReference type="ARBA" id="ARBA00023163"/>
    </source>
</evidence>
<dbReference type="GO" id="GO:0008270">
    <property type="term" value="F:zinc ion binding"/>
    <property type="evidence" value="ECO:0007669"/>
    <property type="project" value="UniProtKB-KW"/>
</dbReference>
<dbReference type="PROSITE" id="PS50048">
    <property type="entry name" value="ZN2_CY6_FUNGAL_2"/>
    <property type="match status" value="1"/>
</dbReference>
<name>A0A5N6YLP3_9EURO</name>
<dbReference type="GO" id="GO:0003677">
    <property type="term" value="F:DNA binding"/>
    <property type="evidence" value="ECO:0007669"/>
    <property type="project" value="UniProtKB-KW"/>
</dbReference>
<evidence type="ECO:0000256" key="8">
    <source>
        <dbReference type="ARBA" id="ARBA00023242"/>
    </source>
</evidence>